<feature type="compositionally biased region" description="Low complexity" evidence="1">
    <location>
        <begin position="25"/>
        <end position="36"/>
    </location>
</feature>
<proteinExistence type="predicted"/>
<feature type="region of interest" description="Disordered" evidence="1">
    <location>
        <begin position="1"/>
        <end position="73"/>
    </location>
</feature>
<dbReference type="AlphaFoldDB" id="A0A251Y9J1"/>
<evidence type="ECO:0000256" key="1">
    <source>
        <dbReference type="SAM" id="MobiDB-lite"/>
    </source>
</evidence>
<gene>
    <name evidence="2" type="ORF">BFL34_01720</name>
</gene>
<organism evidence="2 3">
    <name type="scientific">Clavibacter michiganensis</name>
    <dbReference type="NCBI Taxonomy" id="28447"/>
    <lineage>
        <taxon>Bacteria</taxon>
        <taxon>Bacillati</taxon>
        <taxon>Actinomycetota</taxon>
        <taxon>Actinomycetes</taxon>
        <taxon>Micrococcales</taxon>
        <taxon>Microbacteriaceae</taxon>
        <taxon>Clavibacter</taxon>
    </lineage>
</organism>
<name>A0A251Y9J1_9MICO</name>
<evidence type="ECO:0000313" key="2">
    <source>
        <dbReference type="EMBL" id="OUE20902.1"/>
    </source>
</evidence>
<dbReference type="EMBL" id="MDJW01000008">
    <property type="protein sequence ID" value="OUE20902.1"/>
    <property type="molecule type" value="Genomic_DNA"/>
</dbReference>
<feature type="compositionally biased region" description="Basic and acidic residues" evidence="1">
    <location>
        <begin position="56"/>
        <end position="67"/>
    </location>
</feature>
<accession>A0A251Y9J1</accession>
<protein>
    <submittedName>
        <fullName evidence="2">Uncharacterized protein</fullName>
    </submittedName>
</protein>
<reference evidence="2 3" key="1">
    <citation type="submission" date="2016-08" db="EMBL/GenBank/DDBJ databases">
        <title>Genome sequence of Clavibacter michiganensis spp strain CFBP7494.</title>
        <authorList>
            <person name="Thapa S.P."/>
            <person name="Coaker G."/>
            <person name="Jacques M.-A."/>
        </authorList>
    </citation>
    <scope>NUCLEOTIDE SEQUENCE [LARGE SCALE GENOMIC DNA]</scope>
    <source>
        <strain evidence="2">CFBP7494</strain>
    </source>
</reference>
<dbReference type="Proteomes" id="UP000194837">
    <property type="component" value="Unassembled WGS sequence"/>
</dbReference>
<sequence>MDPSAAFPSAGRDRRRRPARKERTMTAAPRPATERTAPPPRIGTYTSTAPPADAGRYTDADHGEAPPRHRLAS</sequence>
<comment type="caution">
    <text evidence="2">The sequence shown here is derived from an EMBL/GenBank/DDBJ whole genome shotgun (WGS) entry which is preliminary data.</text>
</comment>
<evidence type="ECO:0000313" key="3">
    <source>
        <dbReference type="Proteomes" id="UP000194837"/>
    </source>
</evidence>